<evidence type="ECO:0000313" key="2">
    <source>
        <dbReference type="EMBL" id="OXM58236.1"/>
    </source>
</evidence>
<organism evidence="2 3">
    <name type="scientific">Amycolatopsis thailandensis</name>
    <dbReference type="NCBI Taxonomy" id="589330"/>
    <lineage>
        <taxon>Bacteria</taxon>
        <taxon>Bacillati</taxon>
        <taxon>Actinomycetota</taxon>
        <taxon>Actinomycetes</taxon>
        <taxon>Pseudonocardiales</taxon>
        <taxon>Pseudonocardiaceae</taxon>
        <taxon>Amycolatopsis</taxon>
    </lineage>
</organism>
<keyword evidence="1" id="KW-1133">Transmembrane helix</keyword>
<keyword evidence="3" id="KW-1185">Reference proteome</keyword>
<dbReference type="Proteomes" id="UP000215223">
    <property type="component" value="Unassembled WGS sequence"/>
</dbReference>
<dbReference type="AlphaFoldDB" id="A0A229SH89"/>
<keyword evidence="1" id="KW-0812">Transmembrane</keyword>
<reference evidence="2 3" key="1">
    <citation type="submission" date="2017-07" db="EMBL/GenBank/DDBJ databases">
        <title>Amycolatopsis thailandensis Genome sequencing and assembly.</title>
        <authorList>
            <person name="Kaur N."/>
            <person name="Mayilraj S."/>
        </authorList>
    </citation>
    <scope>NUCLEOTIDE SEQUENCE [LARGE SCALE GENOMIC DNA]</scope>
    <source>
        <strain evidence="2 3">JCM 16380</strain>
    </source>
</reference>
<evidence type="ECO:0000256" key="1">
    <source>
        <dbReference type="SAM" id="Phobius"/>
    </source>
</evidence>
<accession>A0A229SH89</accession>
<dbReference type="EMBL" id="NMQT01000015">
    <property type="protein sequence ID" value="OXM58236.1"/>
    <property type="molecule type" value="Genomic_DNA"/>
</dbReference>
<keyword evidence="1" id="KW-0472">Membrane</keyword>
<evidence type="ECO:0000313" key="3">
    <source>
        <dbReference type="Proteomes" id="UP000215223"/>
    </source>
</evidence>
<protein>
    <submittedName>
        <fullName evidence="2">Uncharacterized protein</fullName>
    </submittedName>
</protein>
<comment type="caution">
    <text evidence="2">The sequence shown here is derived from an EMBL/GenBank/DDBJ whole genome shotgun (WGS) entry which is preliminary data.</text>
</comment>
<name>A0A229SH89_9PSEU</name>
<gene>
    <name evidence="2" type="ORF">CFP71_04330</name>
</gene>
<feature type="transmembrane region" description="Helical" evidence="1">
    <location>
        <begin position="34"/>
        <end position="58"/>
    </location>
</feature>
<sequence>MLPMSDEVDGRPVPEQYEHLLEELNLDDHLTREVYAYFGLAAYLASVIEHGLVNIIVLSRVAEARAGKTPITSDPWESSFKKTFGQLVHRFTKLSGDEERKLQEDLARCLTQRNFLIHGYWRERAETVMSQNGKLMMLEELSEMHQDIRQLNEEVDRVTFDIGESLGVSREAAEAEYQRMLGSVAE</sequence>
<proteinExistence type="predicted"/>